<organism evidence="2">
    <name type="scientific">Photinus pyralis</name>
    <name type="common">Common eastern firefly</name>
    <name type="synonym">Lampyris pyralis</name>
    <dbReference type="NCBI Taxonomy" id="7054"/>
    <lineage>
        <taxon>Eukaryota</taxon>
        <taxon>Metazoa</taxon>
        <taxon>Ecdysozoa</taxon>
        <taxon>Arthropoda</taxon>
        <taxon>Hexapoda</taxon>
        <taxon>Insecta</taxon>
        <taxon>Pterygota</taxon>
        <taxon>Neoptera</taxon>
        <taxon>Endopterygota</taxon>
        <taxon>Coleoptera</taxon>
        <taxon>Polyphaga</taxon>
        <taxon>Elateriformia</taxon>
        <taxon>Elateroidea</taxon>
        <taxon>Lampyridae</taxon>
        <taxon>Lampyrinae</taxon>
        <taxon>Photinus</taxon>
    </lineage>
</organism>
<name>A0A1Y1KBW5_PHOPY</name>
<keyword evidence="1" id="KW-1133">Transmembrane helix</keyword>
<accession>A0A1Y1KBW5</accession>
<feature type="transmembrane region" description="Helical" evidence="1">
    <location>
        <begin position="87"/>
        <end position="106"/>
    </location>
</feature>
<dbReference type="AlphaFoldDB" id="A0A1Y1KBW5"/>
<sequence length="144" mass="16374">MDVTSESVNFESDVGMNMTEASMEVNSLPNKENDLEYNEKESKRIKVDNWSSEESKGNIQKPVAKKSLFTFTHSNILTANLNSFSSFFVQHVSLSCAILLTSFQFMPPPFNCLSYLFFPSYLLCLLISFVCLVLNVLVCYRIII</sequence>
<feature type="transmembrane region" description="Helical" evidence="1">
    <location>
        <begin position="118"/>
        <end position="143"/>
    </location>
</feature>
<protein>
    <submittedName>
        <fullName evidence="2">Uncharacterized protein</fullName>
    </submittedName>
</protein>
<dbReference type="EMBL" id="GEZM01088752">
    <property type="protein sequence ID" value="JAV57978.1"/>
    <property type="molecule type" value="Transcribed_RNA"/>
</dbReference>
<keyword evidence="1" id="KW-0472">Membrane</keyword>
<evidence type="ECO:0000313" key="2">
    <source>
        <dbReference type="EMBL" id="JAV57978.1"/>
    </source>
</evidence>
<proteinExistence type="predicted"/>
<keyword evidence="1" id="KW-0812">Transmembrane</keyword>
<evidence type="ECO:0000256" key="1">
    <source>
        <dbReference type="SAM" id="Phobius"/>
    </source>
</evidence>
<reference evidence="2" key="1">
    <citation type="journal article" date="2016" name="Sci. Rep.">
        <title>Molecular characterization of firefly nuptial gifts: a multi-omics approach sheds light on postcopulatory sexual selection.</title>
        <authorList>
            <person name="Al-Wathiqui N."/>
            <person name="Fallon T.R."/>
            <person name="South A."/>
            <person name="Weng J.K."/>
            <person name="Lewis S.M."/>
        </authorList>
    </citation>
    <scope>NUCLEOTIDE SEQUENCE</scope>
</reference>